<dbReference type="InterPro" id="IPR015424">
    <property type="entry name" value="PyrdxlP-dep_Trfase"/>
</dbReference>
<dbReference type="InterPro" id="IPR015421">
    <property type="entry name" value="PyrdxlP-dep_Trfase_major"/>
</dbReference>
<sequence>MTFSEYFNLSADICYVNSSGDGLIPKRSLEWRRTWEEQFFAADTDLRNQQTAFLETVKDTIARVFHAAEHTVYLTPNFSFGYSTLIDLLPKDYRYLALEGEYPSILYPIISRNLAYKTVKVDEQVEENILEAIADYKPNVLLISIVQYVSGLKIDPRFFRRLKEEHPDIWIIADGSQYLGTEDFAFDRSGIDALSCSGYKWLCSGFGNGFLLLHQKLQAALELGLKDIPRPTTDFWSNKSVLDTFFQPGHVDTVSQGTLKESLLLFEELGLEAIGEHIATLCDEAYRLLAERDLLLPEIARRPLRSALINIQLDQSLYPKLMTEGIKCFPRGTGIRIGLHLYNELEDIHRLIATIDKLR</sequence>
<dbReference type="InterPro" id="IPR015422">
    <property type="entry name" value="PyrdxlP-dep_Trfase_small"/>
</dbReference>
<evidence type="ECO:0000313" key="4">
    <source>
        <dbReference type="Proteomes" id="UP001170954"/>
    </source>
</evidence>
<reference evidence="3" key="2">
    <citation type="journal article" date="2022" name="Sci. Total Environ.">
        <title>Prevalence, transmission, and molecular epidemiology of tet(X)-positive bacteria among humans, animals, and environmental niches in China: An epidemiological, and genomic-based study.</title>
        <authorList>
            <person name="Dong N."/>
            <person name="Zeng Y."/>
            <person name="Cai C."/>
            <person name="Sun C."/>
            <person name="Lu J."/>
            <person name="Liu C."/>
            <person name="Zhou H."/>
            <person name="Sun Q."/>
            <person name="Shu L."/>
            <person name="Wang H."/>
            <person name="Wang Y."/>
            <person name="Wang S."/>
            <person name="Wu C."/>
            <person name="Chan E.W."/>
            <person name="Chen G."/>
            <person name="Shen Z."/>
            <person name="Chen S."/>
            <person name="Zhang R."/>
        </authorList>
    </citation>
    <scope>NUCLEOTIDE SEQUENCE</scope>
    <source>
        <strain evidence="3">R1692</strain>
    </source>
</reference>
<protein>
    <submittedName>
        <fullName evidence="3">Aminotransferase class V-fold PLP-dependent enzyme</fullName>
    </submittedName>
</protein>
<keyword evidence="3" id="KW-0808">Transferase</keyword>
<comment type="caution">
    <text evidence="3">The sequence shown here is derived from an EMBL/GenBank/DDBJ whole genome shotgun (WGS) entry which is preliminary data.</text>
</comment>
<feature type="domain" description="Aminotransferase class V" evidence="2">
    <location>
        <begin position="45"/>
        <end position="315"/>
    </location>
</feature>
<evidence type="ECO:0000313" key="3">
    <source>
        <dbReference type="EMBL" id="MDM1048150.1"/>
    </source>
</evidence>
<keyword evidence="3" id="KW-0032">Aminotransferase</keyword>
<name>A0ABT7NLY5_9SPHI</name>
<gene>
    <name evidence="3" type="ORF">HX018_07875</name>
</gene>
<dbReference type="Proteomes" id="UP001170954">
    <property type="component" value="Unassembled WGS sequence"/>
</dbReference>
<evidence type="ECO:0000256" key="1">
    <source>
        <dbReference type="ARBA" id="ARBA00022898"/>
    </source>
</evidence>
<proteinExistence type="predicted"/>
<dbReference type="EMBL" id="JACAGK010000017">
    <property type="protein sequence ID" value="MDM1048150.1"/>
    <property type="molecule type" value="Genomic_DNA"/>
</dbReference>
<dbReference type="PANTHER" id="PTHR43092:SF2">
    <property type="entry name" value="HERCYNYLCYSTEINE SULFOXIDE LYASE"/>
    <property type="match status" value="1"/>
</dbReference>
<organism evidence="3 4">
    <name type="scientific">Sphingobacterium hotanense</name>
    <dbReference type="NCBI Taxonomy" id="649196"/>
    <lineage>
        <taxon>Bacteria</taxon>
        <taxon>Pseudomonadati</taxon>
        <taxon>Bacteroidota</taxon>
        <taxon>Sphingobacteriia</taxon>
        <taxon>Sphingobacteriales</taxon>
        <taxon>Sphingobacteriaceae</taxon>
        <taxon>Sphingobacterium</taxon>
    </lineage>
</organism>
<accession>A0ABT7NLY5</accession>
<reference evidence="3" key="1">
    <citation type="submission" date="2020-06" db="EMBL/GenBank/DDBJ databases">
        <authorList>
            <person name="Dong N."/>
        </authorList>
    </citation>
    <scope>NUCLEOTIDE SEQUENCE</scope>
    <source>
        <strain evidence="3">R1692</strain>
    </source>
</reference>
<dbReference type="GO" id="GO:0008483">
    <property type="term" value="F:transaminase activity"/>
    <property type="evidence" value="ECO:0007669"/>
    <property type="project" value="UniProtKB-KW"/>
</dbReference>
<dbReference type="InterPro" id="IPR000192">
    <property type="entry name" value="Aminotrans_V_dom"/>
</dbReference>
<dbReference type="Gene3D" id="3.40.640.10">
    <property type="entry name" value="Type I PLP-dependent aspartate aminotransferase-like (Major domain)"/>
    <property type="match status" value="1"/>
</dbReference>
<evidence type="ECO:0000259" key="2">
    <source>
        <dbReference type="Pfam" id="PF00266"/>
    </source>
</evidence>
<dbReference type="SUPFAM" id="SSF53383">
    <property type="entry name" value="PLP-dependent transferases"/>
    <property type="match status" value="1"/>
</dbReference>
<keyword evidence="1" id="KW-0663">Pyridoxal phosphate</keyword>
<dbReference type="RefSeq" id="WP_149527099.1">
    <property type="nucleotide sequence ID" value="NZ_CP030848.1"/>
</dbReference>
<keyword evidence="4" id="KW-1185">Reference proteome</keyword>
<dbReference type="Pfam" id="PF00266">
    <property type="entry name" value="Aminotran_5"/>
    <property type="match status" value="1"/>
</dbReference>
<dbReference type="PANTHER" id="PTHR43092">
    <property type="entry name" value="L-CYSTEINE DESULFHYDRASE"/>
    <property type="match status" value="1"/>
</dbReference>
<dbReference type="Gene3D" id="3.90.1150.10">
    <property type="entry name" value="Aspartate Aminotransferase, domain 1"/>
    <property type="match status" value="1"/>
</dbReference>